<sequence length="531" mass="58210">MRHCNLALLVLLQLGHASSKSFSIHEDIFAFPQYEVVLADSTIPESDAQSIIANSQASSIPDASKQSVGNDGNDDTESFTYEIMNLPPNRYLCSIPHIPPPAPENETATEVAMAQQAEESIRAAASGWDLVAQPKGGCLYFVSGWWSYSFCNNRKVVQYHAIASGTPGQPPTPDPSMKEYVLGSERTIPDSAKSETAASPETDAVPAELQVNGDKPYLTQKLVAGTICDLTLRPRTIEVQYHCVPGMKGDKISWVKEVTICSYVMVVNTGRLCDDVAFRPPAVSKPNPISCQLIAESSPSSLPRIEYGNFDFAALKAQDKAMAETDKKLLGERRQVVGDVTVGSRNILADGDEPGKPKIKVAPSRNIINTYASGDYEILEIIARTATAEDGKEPVIEVLGDEELRELNLKGSQIEAMVQRLEEISGGTPWKLVLVQMTETGTRELRVFYGTDDEEEQDVDVETTKKKTDAVPKLGKKKEKETTGKTQTKTTKKAKTKAKDTKAKDTKPKAEEEEVLEEEQGSTEEFFKDEL</sequence>
<keyword evidence="12" id="KW-1185">Reference proteome</keyword>
<dbReference type="GO" id="GO:0005788">
    <property type="term" value="C:endoplasmic reticulum lumen"/>
    <property type="evidence" value="ECO:0007669"/>
    <property type="project" value="UniProtKB-UniRule"/>
</dbReference>
<dbReference type="InterPro" id="IPR045149">
    <property type="entry name" value="OS-9-like"/>
</dbReference>
<dbReference type="Pfam" id="PF07915">
    <property type="entry name" value="PRKCSH"/>
    <property type="match status" value="1"/>
</dbReference>
<feature type="chain" id="PRO_5001979203" description="Endoplasmic reticulum lectin" evidence="9">
    <location>
        <begin position="20"/>
        <end position="531"/>
    </location>
</feature>
<dbReference type="EMBL" id="CDHN01000001">
    <property type="protein sequence ID" value="CEJ80681.1"/>
    <property type="molecule type" value="Genomic_DNA"/>
</dbReference>
<dbReference type="HOGENOM" id="CLU_025069_0_0_1"/>
<protein>
    <recommendedName>
        <fullName evidence="7">Endoplasmic reticulum lectin</fullName>
    </recommendedName>
    <alternativeName>
        <fullName evidence="7">Protein OS-9 homolog</fullName>
    </alternativeName>
</protein>
<dbReference type="Proteomes" id="UP000039046">
    <property type="component" value="Unassembled WGS sequence"/>
</dbReference>
<dbReference type="OrthoDB" id="448954at2759"/>
<reference evidence="11 12" key="1">
    <citation type="journal article" date="2015" name="Genome Announc.">
        <title>Draft Genome Sequence and Gene Annotation of the Entomopathogenic Fungus Verticillium hemipterigenum.</title>
        <authorList>
            <person name="Horn F."/>
            <person name="Habel A."/>
            <person name="Scharf D.H."/>
            <person name="Dworschak J."/>
            <person name="Brakhage A.A."/>
            <person name="Guthke R."/>
            <person name="Hertweck C."/>
            <person name="Linde J."/>
        </authorList>
    </citation>
    <scope>NUCLEOTIDE SEQUENCE [LARGE SCALE GENOMIC DNA]</scope>
</reference>
<evidence type="ECO:0000313" key="12">
    <source>
        <dbReference type="Proteomes" id="UP000039046"/>
    </source>
</evidence>
<name>A0A0A1SRL1_9HYPO</name>
<evidence type="ECO:0000256" key="4">
    <source>
        <dbReference type="ARBA" id="ARBA00022734"/>
    </source>
</evidence>
<feature type="region of interest" description="Disordered" evidence="8">
    <location>
        <begin position="54"/>
        <end position="73"/>
    </location>
</feature>
<dbReference type="AlphaFoldDB" id="A0A0A1SRL1"/>
<proteinExistence type="inferred from homology"/>
<dbReference type="GO" id="GO:0005789">
    <property type="term" value="C:endoplasmic reticulum membrane"/>
    <property type="evidence" value="ECO:0007669"/>
    <property type="project" value="UniProtKB-SubCell"/>
</dbReference>
<dbReference type="InterPro" id="IPR044865">
    <property type="entry name" value="MRH_dom"/>
</dbReference>
<organism evidence="11 12">
    <name type="scientific">[Torrubiella] hemipterigena</name>
    <dbReference type="NCBI Taxonomy" id="1531966"/>
    <lineage>
        <taxon>Eukaryota</taxon>
        <taxon>Fungi</taxon>
        <taxon>Dikarya</taxon>
        <taxon>Ascomycota</taxon>
        <taxon>Pezizomycotina</taxon>
        <taxon>Sordariomycetes</taxon>
        <taxon>Hypocreomycetidae</taxon>
        <taxon>Hypocreales</taxon>
        <taxon>Clavicipitaceae</taxon>
        <taxon>Clavicipitaceae incertae sedis</taxon>
        <taxon>'Torrubiella' clade</taxon>
    </lineage>
</organism>
<evidence type="ECO:0000256" key="1">
    <source>
        <dbReference type="ARBA" id="ARBA00004367"/>
    </source>
</evidence>
<dbReference type="PROSITE" id="PS51914">
    <property type="entry name" value="MRH"/>
    <property type="match status" value="1"/>
</dbReference>
<keyword evidence="3 9" id="KW-0732">Signal</keyword>
<evidence type="ECO:0000259" key="10">
    <source>
        <dbReference type="PROSITE" id="PS51914"/>
    </source>
</evidence>
<dbReference type="GO" id="GO:0030246">
    <property type="term" value="F:carbohydrate binding"/>
    <property type="evidence" value="ECO:0007669"/>
    <property type="project" value="UniProtKB-UniRule"/>
</dbReference>
<keyword evidence="4 7" id="KW-0430">Lectin</keyword>
<comment type="subcellular location">
    <subcellularLocation>
        <location evidence="1 7">Endoplasmic reticulum membrane</location>
        <topology evidence="1 7">Peripheral membrane protein</topology>
        <orientation evidence="1 7">Lumenal side</orientation>
    </subcellularLocation>
</comment>
<comment type="similarity">
    <text evidence="2 7">Belongs to the OS-9 family.</text>
</comment>
<evidence type="ECO:0000256" key="8">
    <source>
        <dbReference type="SAM" id="MobiDB-lite"/>
    </source>
</evidence>
<dbReference type="InterPro" id="IPR012913">
    <property type="entry name" value="OS9-like_dom"/>
</dbReference>
<evidence type="ECO:0000256" key="6">
    <source>
        <dbReference type="ARBA" id="ARBA00023157"/>
    </source>
</evidence>
<feature type="compositionally biased region" description="Basic and acidic residues" evidence="8">
    <location>
        <begin position="497"/>
        <end position="510"/>
    </location>
</feature>
<dbReference type="PANTHER" id="PTHR15414">
    <property type="entry name" value="OS-9-RELATED"/>
    <property type="match status" value="1"/>
</dbReference>
<dbReference type="PANTHER" id="PTHR15414:SF0">
    <property type="entry name" value="ENDOPLASMIC RETICULUM LECTIN 1"/>
    <property type="match status" value="1"/>
</dbReference>
<evidence type="ECO:0000313" key="11">
    <source>
        <dbReference type="EMBL" id="CEJ80681.1"/>
    </source>
</evidence>
<evidence type="ECO:0000256" key="5">
    <source>
        <dbReference type="ARBA" id="ARBA00022824"/>
    </source>
</evidence>
<accession>A0A0A1SRL1</accession>
<dbReference type="STRING" id="1531966.A0A0A1SRL1"/>
<feature type="region of interest" description="Disordered" evidence="8">
    <location>
        <begin position="454"/>
        <end position="531"/>
    </location>
</feature>
<feature type="signal peptide" evidence="9">
    <location>
        <begin position="1"/>
        <end position="19"/>
    </location>
</feature>
<feature type="domain" description="MRH" evidence="10">
    <location>
        <begin position="136"/>
        <end position="275"/>
    </location>
</feature>
<evidence type="ECO:0000256" key="7">
    <source>
        <dbReference type="RuleBase" id="RU369099"/>
    </source>
</evidence>
<dbReference type="InterPro" id="IPR009011">
    <property type="entry name" value="Man6P_isomerase_rcpt-bd_dom_sf"/>
</dbReference>
<gene>
    <name evidence="11" type="ORF">VHEMI00852</name>
</gene>
<feature type="compositionally biased region" description="Acidic residues" evidence="8">
    <location>
        <begin position="511"/>
        <end position="522"/>
    </location>
</feature>
<comment type="function">
    <text evidence="7">Lectin involved in the quality control of the secretory pathway. As a member of the endoplasmic reticulum-associated degradation lumenal (ERAD-L) surveillance system, targets misfolded endoplasmic reticulum lumenal glycoproteins for degradation.</text>
</comment>
<dbReference type="Gene3D" id="2.70.130.10">
    <property type="entry name" value="Mannose-6-phosphate receptor binding domain"/>
    <property type="match status" value="1"/>
</dbReference>
<keyword evidence="5 7" id="KW-0256">Endoplasmic reticulum</keyword>
<evidence type="ECO:0000256" key="2">
    <source>
        <dbReference type="ARBA" id="ARBA00009918"/>
    </source>
</evidence>
<evidence type="ECO:0000256" key="3">
    <source>
        <dbReference type="ARBA" id="ARBA00022729"/>
    </source>
</evidence>
<evidence type="ECO:0000256" key="9">
    <source>
        <dbReference type="SAM" id="SignalP"/>
    </source>
</evidence>
<keyword evidence="6" id="KW-1015">Disulfide bond</keyword>
<dbReference type="GO" id="GO:0030968">
    <property type="term" value="P:endoplasmic reticulum unfolded protein response"/>
    <property type="evidence" value="ECO:0007669"/>
    <property type="project" value="UniProtKB-UniRule"/>
</dbReference>
<dbReference type="GO" id="GO:0030970">
    <property type="term" value="P:retrograde protein transport, ER to cytosol"/>
    <property type="evidence" value="ECO:0007669"/>
    <property type="project" value="TreeGrafter"/>
</dbReference>
<keyword evidence="7" id="KW-0472">Membrane</keyword>